<reference evidence="2" key="1">
    <citation type="journal article" date="2019" name="Int. J. Syst. Evol. Microbiol.">
        <title>The Global Catalogue of Microorganisms (GCM) 10K type strain sequencing project: providing services to taxonomists for standard genome sequencing and annotation.</title>
        <authorList>
            <consortium name="The Broad Institute Genomics Platform"/>
            <consortium name="The Broad Institute Genome Sequencing Center for Infectious Disease"/>
            <person name="Wu L."/>
            <person name="Ma J."/>
        </authorList>
    </citation>
    <scope>NUCLEOTIDE SEQUENCE [LARGE SCALE GENOMIC DNA]</scope>
    <source>
        <strain evidence="2">CECT 8064</strain>
    </source>
</reference>
<evidence type="ECO:0000313" key="1">
    <source>
        <dbReference type="EMBL" id="MFC4512285.1"/>
    </source>
</evidence>
<evidence type="ECO:0000313" key="2">
    <source>
        <dbReference type="Proteomes" id="UP001595990"/>
    </source>
</evidence>
<gene>
    <name evidence="1" type="ORF">ACFPEN_04970</name>
</gene>
<dbReference type="Proteomes" id="UP001595990">
    <property type="component" value="Unassembled WGS sequence"/>
</dbReference>
<organism evidence="1 2">
    <name type="scientific">Streptomyces ehimensis</name>
    <dbReference type="NCBI Taxonomy" id="68195"/>
    <lineage>
        <taxon>Bacteria</taxon>
        <taxon>Bacillati</taxon>
        <taxon>Actinomycetota</taxon>
        <taxon>Actinomycetes</taxon>
        <taxon>Kitasatosporales</taxon>
        <taxon>Streptomycetaceae</taxon>
        <taxon>Streptomyces</taxon>
    </lineage>
</organism>
<dbReference type="EMBL" id="JBHSFS010000002">
    <property type="protein sequence ID" value="MFC4512285.1"/>
    <property type="molecule type" value="Genomic_DNA"/>
</dbReference>
<proteinExistence type="predicted"/>
<accession>A0ABV9BE67</accession>
<comment type="caution">
    <text evidence="1">The sequence shown here is derived from an EMBL/GenBank/DDBJ whole genome shotgun (WGS) entry which is preliminary data.</text>
</comment>
<name>A0ABV9BE67_9ACTN</name>
<dbReference type="RefSeq" id="WP_417922361.1">
    <property type="nucleotide sequence ID" value="NZ_JBHSFS010000002.1"/>
</dbReference>
<sequence>MISIPGYTTLATIDPSLNSRDVAYFATLLLSDSGGGLHRVDCDGCTCRGDAFDDLEKRSIKKVSSIYELIRDLHLNWSDLDTEDKPAAKREIYRAIQMAAEHAFQAHETAA</sequence>
<protein>
    <submittedName>
        <fullName evidence="1">Uncharacterized protein</fullName>
    </submittedName>
</protein>
<keyword evidence="2" id="KW-1185">Reference proteome</keyword>